<accession>A0A0A2EVH9</accession>
<keyword evidence="2" id="KW-1185">Reference proteome</keyword>
<dbReference type="AlphaFoldDB" id="A0A0A2EVH9"/>
<sequence>MNNYFELTEEQQRIIIIQTSAQMGIPPQAVEKDLWVSIILKIVFTLPFADYLVFKGGTSLSKSYGLIDRFSEDIDLVIDREYFGLFGDLTKRQIKNLRKQSSLFVRDDFSLALRKSMVDFGLDHLCDIVPEPDGEGDSTYPEPRKIHVRYKSLFQYDSYLNSEIMLEIGARSLFEPTEVTTIKSFISAKFDHINTDIVSPQITTSTPAKTFLEKAFLLHELFTTGRATMADRKSRHLYDLEKMMDHDFARQVIKDDKLWESIAHHREVFTSLSGVDYTPDIRNRIVLLPPAEVRDVWEKDYKEMQTSMIYGSSLLFGELLDRISDLENHFRNR</sequence>
<evidence type="ECO:0000313" key="1">
    <source>
        <dbReference type="EMBL" id="KGN82913.1"/>
    </source>
</evidence>
<evidence type="ECO:0008006" key="3">
    <source>
        <dbReference type="Google" id="ProtNLM"/>
    </source>
</evidence>
<dbReference type="eggNOG" id="COG2253">
    <property type="taxonomic scope" value="Bacteria"/>
</dbReference>
<dbReference type="Gene3D" id="3.10.450.620">
    <property type="entry name" value="JHP933, nucleotidyltransferase-like core domain"/>
    <property type="match status" value="1"/>
</dbReference>
<dbReference type="RefSeq" id="WP_036850348.1">
    <property type="nucleotide sequence ID" value="NZ_JQJD01000005.1"/>
</dbReference>
<dbReference type="Pfam" id="PF08843">
    <property type="entry name" value="AbiEii"/>
    <property type="match status" value="1"/>
</dbReference>
<organism evidence="1 2">
    <name type="scientific">Porphyromonas cangingivalis</name>
    <dbReference type="NCBI Taxonomy" id="36874"/>
    <lineage>
        <taxon>Bacteria</taxon>
        <taxon>Pseudomonadati</taxon>
        <taxon>Bacteroidota</taxon>
        <taxon>Bacteroidia</taxon>
        <taxon>Bacteroidales</taxon>
        <taxon>Porphyromonadaceae</taxon>
        <taxon>Porphyromonas</taxon>
    </lineage>
</organism>
<dbReference type="InterPro" id="IPR014942">
    <property type="entry name" value="AbiEii"/>
</dbReference>
<proteinExistence type="predicted"/>
<comment type="caution">
    <text evidence="1">The sequence shown here is derived from an EMBL/GenBank/DDBJ whole genome shotgun (WGS) entry which is preliminary data.</text>
</comment>
<dbReference type="OrthoDB" id="9780929at2"/>
<protein>
    <recommendedName>
        <fullName evidence="3">Nucleotidyl transferase AbiEii toxin, Type IV TA system</fullName>
    </recommendedName>
</protein>
<gene>
    <name evidence="1" type="ORF">HQ35_01525</name>
</gene>
<evidence type="ECO:0000313" key="2">
    <source>
        <dbReference type="Proteomes" id="UP000030125"/>
    </source>
</evidence>
<name>A0A0A2EVH9_PORCN</name>
<reference evidence="1 2" key="1">
    <citation type="submission" date="2014-08" db="EMBL/GenBank/DDBJ databases">
        <title>Porphyromonas cangingivalis strain:COT-109_OH1386 Genome sequencing.</title>
        <authorList>
            <person name="Wallis C."/>
            <person name="Deusch O."/>
            <person name="O'Flynn C."/>
            <person name="Davis I."/>
            <person name="Jospin G."/>
            <person name="Darling A.E."/>
            <person name="Coil D.A."/>
            <person name="Alexiev A."/>
            <person name="Horsfall A."/>
            <person name="Kirkwood N."/>
            <person name="Harris S."/>
            <person name="Eisen J.A."/>
        </authorList>
    </citation>
    <scope>NUCLEOTIDE SEQUENCE [LARGE SCALE GENOMIC DNA]</scope>
    <source>
        <strain evidence="2">COT-109 OH1386</strain>
    </source>
</reference>
<dbReference type="EMBL" id="JQJD01000005">
    <property type="protein sequence ID" value="KGN82913.1"/>
    <property type="molecule type" value="Genomic_DNA"/>
</dbReference>
<dbReference type="STRING" id="36874.HQ34_07040"/>
<dbReference type="Proteomes" id="UP000030125">
    <property type="component" value="Unassembled WGS sequence"/>
</dbReference>